<keyword evidence="6" id="KW-1185">Reference proteome</keyword>
<gene>
    <name evidence="5" type="ORF">LUZ61_000726</name>
</gene>
<reference evidence="5 6" key="1">
    <citation type="journal article" date="2022" name="Cell">
        <title>Repeat-based holocentromeres influence genome architecture and karyotype evolution.</title>
        <authorList>
            <person name="Hofstatter P.G."/>
            <person name="Thangavel G."/>
            <person name="Lux T."/>
            <person name="Neumann P."/>
            <person name="Vondrak T."/>
            <person name="Novak P."/>
            <person name="Zhang M."/>
            <person name="Costa L."/>
            <person name="Castellani M."/>
            <person name="Scott A."/>
            <person name="Toegelov H."/>
            <person name="Fuchs J."/>
            <person name="Mata-Sucre Y."/>
            <person name="Dias Y."/>
            <person name="Vanzela A.L.L."/>
            <person name="Huettel B."/>
            <person name="Almeida C.C.S."/>
            <person name="Simkova H."/>
            <person name="Souza G."/>
            <person name="Pedrosa-Harand A."/>
            <person name="Macas J."/>
            <person name="Mayer K.F.X."/>
            <person name="Houben A."/>
            <person name="Marques A."/>
        </authorList>
    </citation>
    <scope>NUCLEOTIDE SEQUENCE [LARGE SCALE GENOMIC DNA]</scope>
    <source>
        <strain evidence="5">RhyTen1mFocal</strain>
    </source>
</reference>
<evidence type="ECO:0000256" key="2">
    <source>
        <dbReference type="ARBA" id="ARBA00022737"/>
    </source>
</evidence>
<dbReference type="CDD" id="cd00051">
    <property type="entry name" value="EFh"/>
    <property type="match status" value="1"/>
</dbReference>
<dbReference type="PANTHER" id="PTHR10891">
    <property type="entry name" value="EF-HAND CALCIUM-BINDING DOMAIN CONTAINING PROTEIN"/>
    <property type="match status" value="1"/>
</dbReference>
<dbReference type="Pfam" id="PF13499">
    <property type="entry name" value="EF-hand_7"/>
    <property type="match status" value="1"/>
</dbReference>
<dbReference type="PROSITE" id="PS00018">
    <property type="entry name" value="EF_HAND_1"/>
    <property type="match status" value="1"/>
</dbReference>
<dbReference type="AlphaFoldDB" id="A0AAD5ZFI9"/>
<dbReference type="PROSITE" id="PS50222">
    <property type="entry name" value="EF_HAND_2"/>
    <property type="match status" value="2"/>
</dbReference>
<dbReference type="GO" id="GO:0005509">
    <property type="term" value="F:calcium ion binding"/>
    <property type="evidence" value="ECO:0007669"/>
    <property type="project" value="InterPro"/>
</dbReference>
<keyword evidence="2" id="KW-0677">Repeat</keyword>
<keyword evidence="1" id="KW-0479">Metal-binding</keyword>
<organism evidence="5 6">
    <name type="scientific">Rhynchospora tenuis</name>
    <dbReference type="NCBI Taxonomy" id="198213"/>
    <lineage>
        <taxon>Eukaryota</taxon>
        <taxon>Viridiplantae</taxon>
        <taxon>Streptophyta</taxon>
        <taxon>Embryophyta</taxon>
        <taxon>Tracheophyta</taxon>
        <taxon>Spermatophyta</taxon>
        <taxon>Magnoliopsida</taxon>
        <taxon>Liliopsida</taxon>
        <taxon>Poales</taxon>
        <taxon>Cyperaceae</taxon>
        <taxon>Cyperoideae</taxon>
        <taxon>Rhynchosporeae</taxon>
        <taxon>Rhynchospora</taxon>
    </lineage>
</organism>
<evidence type="ECO:0000256" key="1">
    <source>
        <dbReference type="ARBA" id="ARBA00022723"/>
    </source>
</evidence>
<comment type="caution">
    <text evidence="5">The sequence shown here is derived from an EMBL/GenBank/DDBJ whole genome shotgun (WGS) entry which is preliminary data.</text>
</comment>
<dbReference type="InterPro" id="IPR002048">
    <property type="entry name" value="EF_hand_dom"/>
</dbReference>
<dbReference type="InterPro" id="IPR039647">
    <property type="entry name" value="EF_hand_pair_protein_CML-like"/>
</dbReference>
<feature type="domain" description="EF-hand" evidence="4">
    <location>
        <begin position="113"/>
        <end position="148"/>
    </location>
</feature>
<dbReference type="Proteomes" id="UP001210211">
    <property type="component" value="Unassembled WGS sequence"/>
</dbReference>
<keyword evidence="3" id="KW-0106">Calcium</keyword>
<evidence type="ECO:0000313" key="6">
    <source>
        <dbReference type="Proteomes" id="UP001210211"/>
    </source>
</evidence>
<dbReference type="EMBL" id="JAMRDG010000001">
    <property type="protein sequence ID" value="KAJ3697021.1"/>
    <property type="molecule type" value="Genomic_DNA"/>
</dbReference>
<name>A0AAD5ZFI9_9POAL</name>
<dbReference type="InterPro" id="IPR018247">
    <property type="entry name" value="EF_Hand_1_Ca_BS"/>
</dbReference>
<protein>
    <recommendedName>
        <fullName evidence="4">EF-hand domain-containing protein</fullName>
    </recommendedName>
</protein>
<dbReference type="InterPro" id="IPR011992">
    <property type="entry name" value="EF-hand-dom_pair"/>
</dbReference>
<dbReference type="SMART" id="SM00054">
    <property type="entry name" value="EFh"/>
    <property type="match status" value="2"/>
</dbReference>
<dbReference type="SUPFAM" id="SSF47473">
    <property type="entry name" value="EF-hand"/>
    <property type="match status" value="1"/>
</dbReference>
<evidence type="ECO:0000259" key="4">
    <source>
        <dbReference type="PROSITE" id="PS50222"/>
    </source>
</evidence>
<dbReference type="Gene3D" id="1.10.238.10">
    <property type="entry name" value="EF-hand"/>
    <property type="match status" value="1"/>
</dbReference>
<feature type="domain" description="EF-hand" evidence="4">
    <location>
        <begin position="152"/>
        <end position="186"/>
    </location>
</feature>
<accession>A0AAD5ZFI9</accession>
<sequence>MEKPSSITMLYSLVFLEPVGLFFLVNLLMVSLSKLFAKSFVSFYSRLFATLPHHNHNHQKIPPKLHDRDVMLTREEIDSIISKIGIASHTDAEELKEITDLDEICGLFEEVEPSLEEAKQAFYVFDQNKDGFIDAEELQRALLKIGFREKGLEISECMEMIAAYDLNNDARIDFMEFVKFLEASFC</sequence>
<evidence type="ECO:0000313" key="5">
    <source>
        <dbReference type="EMBL" id="KAJ3697021.1"/>
    </source>
</evidence>
<proteinExistence type="predicted"/>
<evidence type="ECO:0000256" key="3">
    <source>
        <dbReference type="ARBA" id="ARBA00022837"/>
    </source>
</evidence>